<sequence length="73" mass="8233">MRKFTVIGLHPDADWSHGMREASFVEWIEAEDSAAAGHRVQEALSSKQDADPDDYLVIAVFEGELHDIYELES</sequence>
<name>A0A0F9I5D4_9ZZZZ</name>
<dbReference type="AlphaFoldDB" id="A0A0F9I5D4"/>
<protein>
    <submittedName>
        <fullName evidence="1">Uncharacterized protein</fullName>
    </submittedName>
</protein>
<accession>A0A0F9I5D4</accession>
<comment type="caution">
    <text evidence="1">The sequence shown here is derived from an EMBL/GenBank/DDBJ whole genome shotgun (WGS) entry which is preliminary data.</text>
</comment>
<dbReference type="EMBL" id="LAZR01020400">
    <property type="protein sequence ID" value="KKL89020.1"/>
    <property type="molecule type" value="Genomic_DNA"/>
</dbReference>
<evidence type="ECO:0000313" key="1">
    <source>
        <dbReference type="EMBL" id="KKL89020.1"/>
    </source>
</evidence>
<proteinExistence type="predicted"/>
<organism evidence="1">
    <name type="scientific">marine sediment metagenome</name>
    <dbReference type="NCBI Taxonomy" id="412755"/>
    <lineage>
        <taxon>unclassified sequences</taxon>
        <taxon>metagenomes</taxon>
        <taxon>ecological metagenomes</taxon>
    </lineage>
</organism>
<gene>
    <name evidence="1" type="ORF">LCGC14_1918940</name>
</gene>
<reference evidence="1" key="1">
    <citation type="journal article" date="2015" name="Nature">
        <title>Complex archaea that bridge the gap between prokaryotes and eukaryotes.</title>
        <authorList>
            <person name="Spang A."/>
            <person name="Saw J.H."/>
            <person name="Jorgensen S.L."/>
            <person name="Zaremba-Niedzwiedzka K."/>
            <person name="Martijn J."/>
            <person name="Lind A.E."/>
            <person name="van Eijk R."/>
            <person name="Schleper C."/>
            <person name="Guy L."/>
            <person name="Ettema T.J."/>
        </authorList>
    </citation>
    <scope>NUCLEOTIDE SEQUENCE</scope>
</reference>